<feature type="chain" id="PRO_5038599928" description="Lipoprotein" evidence="1">
    <location>
        <begin position="20"/>
        <end position="146"/>
    </location>
</feature>
<gene>
    <name evidence="2" type="ORF">NCTC503_01323</name>
</gene>
<dbReference type="Proteomes" id="UP000308489">
    <property type="component" value="Chromosome 1"/>
</dbReference>
<sequence length="146" mass="16513">MKKIISLLLACILSLSLVACSGKNNNETSKEIKTVKELVDKFQEAKLPVTEPKNMEAKDFGIIPKLTDDAMIFKINANEDQNARVFNFKNSDDLNKVKKAYNEMGKSSAMLFSHTYAKGNFLIQANGQIEKDTFEKYKKVLDENIK</sequence>
<dbReference type="EMBL" id="LR590481">
    <property type="protein sequence ID" value="VTQ88999.1"/>
    <property type="molecule type" value="Genomic_DNA"/>
</dbReference>
<protein>
    <recommendedName>
        <fullName evidence="4">Lipoprotein</fullName>
    </recommendedName>
</protein>
<dbReference type="KEGG" id="hhw:NCTC503_01323"/>
<reference evidence="2 3" key="1">
    <citation type="submission" date="2019-05" db="EMBL/GenBank/DDBJ databases">
        <authorList>
            <consortium name="Pathogen Informatics"/>
        </authorList>
    </citation>
    <scope>NUCLEOTIDE SEQUENCE [LARGE SCALE GENOMIC DNA]</scope>
    <source>
        <strain evidence="2 3">NCTC503</strain>
    </source>
</reference>
<evidence type="ECO:0000313" key="2">
    <source>
        <dbReference type="EMBL" id="VTQ88999.1"/>
    </source>
</evidence>
<accession>A0A4U9RBR6</accession>
<dbReference type="OrthoDB" id="3078607at2"/>
<proteinExistence type="predicted"/>
<evidence type="ECO:0000256" key="1">
    <source>
        <dbReference type="SAM" id="SignalP"/>
    </source>
</evidence>
<dbReference type="RefSeq" id="WP_138209991.1">
    <property type="nucleotide sequence ID" value="NZ_CBCRUQ010000017.1"/>
</dbReference>
<organism evidence="2 3">
    <name type="scientific">Hathewaya histolytica</name>
    <name type="common">Clostridium histolyticum</name>
    <dbReference type="NCBI Taxonomy" id="1498"/>
    <lineage>
        <taxon>Bacteria</taxon>
        <taxon>Bacillati</taxon>
        <taxon>Bacillota</taxon>
        <taxon>Clostridia</taxon>
        <taxon>Eubacteriales</taxon>
        <taxon>Clostridiaceae</taxon>
        <taxon>Hathewaya</taxon>
    </lineage>
</organism>
<evidence type="ECO:0000313" key="3">
    <source>
        <dbReference type="Proteomes" id="UP000308489"/>
    </source>
</evidence>
<keyword evidence="1" id="KW-0732">Signal</keyword>
<dbReference type="PROSITE" id="PS51257">
    <property type="entry name" value="PROKAR_LIPOPROTEIN"/>
    <property type="match status" value="1"/>
</dbReference>
<dbReference type="AlphaFoldDB" id="A0A4U9RBR6"/>
<keyword evidence="3" id="KW-1185">Reference proteome</keyword>
<evidence type="ECO:0008006" key="4">
    <source>
        <dbReference type="Google" id="ProtNLM"/>
    </source>
</evidence>
<name>A0A4U9RBR6_HATHI</name>
<feature type="signal peptide" evidence="1">
    <location>
        <begin position="1"/>
        <end position="19"/>
    </location>
</feature>